<reference evidence="2" key="1">
    <citation type="submission" date="2022-06" db="EMBL/GenBank/DDBJ databases">
        <title>Complete genome sequences of two strains of the flax pathogen Septoria linicola.</title>
        <authorList>
            <person name="Lapalu N."/>
            <person name="Simon A."/>
            <person name="Demenou B."/>
            <person name="Paumier D."/>
            <person name="Guillot M.-P."/>
            <person name="Gout L."/>
            <person name="Valade R."/>
        </authorList>
    </citation>
    <scope>NUCLEOTIDE SEQUENCE</scope>
    <source>
        <strain evidence="2">SE15195</strain>
    </source>
</reference>
<organism evidence="2 3">
    <name type="scientific">Septoria linicola</name>
    <dbReference type="NCBI Taxonomy" id="215465"/>
    <lineage>
        <taxon>Eukaryota</taxon>
        <taxon>Fungi</taxon>
        <taxon>Dikarya</taxon>
        <taxon>Ascomycota</taxon>
        <taxon>Pezizomycotina</taxon>
        <taxon>Dothideomycetes</taxon>
        <taxon>Dothideomycetidae</taxon>
        <taxon>Mycosphaerellales</taxon>
        <taxon>Mycosphaerellaceae</taxon>
        <taxon>Septoria</taxon>
    </lineage>
</organism>
<dbReference type="AlphaFoldDB" id="A0A9Q9ES81"/>
<protein>
    <submittedName>
        <fullName evidence="2">Uncharacterized protein</fullName>
    </submittedName>
</protein>
<keyword evidence="1" id="KW-0472">Membrane</keyword>
<evidence type="ECO:0000313" key="2">
    <source>
        <dbReference type="EMBL" id="USW59328.1"/>
    </source>
</evidence>
<dbReference type="PANTHER" id="PTHR38848:SF3">
    <property type="entry name" value="G-PROTEIN COUPLED RECEPTORS FAMILY 3 PROFILE DOMAIN-CONTAINING PROTEIN"/>
    <property type="match status" value="1"/>
</dbReference>
<sequence length="343" mass="38028">MGLISEHAIVRTRFVLSVEVVSLTLSLVAITLICFFIWERLKDTQVKHHSIASVTCLLSYASSLLFIVAVTSLTHLRLEPTHSVCDAIVVVCITLHSISKIAEFLFLIERLYIISWTSKPRHRSLQYILGCGLLILPYTAFTGATIYFRYANTFGTNICVIGIQFAAIMAIMSGEVAAQIYLTLRFLGPLFTVHRSIKGLVQPLRQMIRRTCIASAITLAFNIAASISIAIWQGTEPAYLCCLSCKANVLVASCMLYWMSRPIQSSSRTPSSGQQHLGIGFDGSALALPHDSSFVRPPLQSGREVDIKEMLAFYKYSPTVVTTTPMAEITEEWPAEVRQIQEA</sequence>
<evidence type="ECO:0000313" key="3">
    <source>
        <dbReference type="Proteomes" id="UP001056384"/>
    </source>
</evidence>
<feature type="transmembrane region" description="Helical" evidence="1">
    <location>
        <begin position="208"/>
        <end position="231"/>
    </location>
</feature>
<gene>
    <name evidence="2" type="ORF">Slin15195_G126470</name>
</gene>
<evidence type="ECO:0000256" key="1">
    <source>
        <dbReference type="SAM" id="Phobius"/>
    </source>
</evidence>
<dbReference type="OrthoDB" id="3210850at2759"/>
<keyword evidence="1" id="KW-1133">Transmembrane helix</keyword>
<feature type="transmembrane region" description="Helical" evidence="1">
    <location>
        <begin position="20"/>
        <end position="38"/>
    </location>
</feature>
<dbReference type="Proteomes" id="UP001056384">
    <property type="component" value="Chromosome 12"/>
</dbReference>
<name>A0A9Q9ES81_9PEZI</name>
<accession>A0A9Q9ES81</accession>
<proteinExistence type="predicted"/>
<dbReference type="PANTHER" id="PTHR38848">
    <property type="entry name" value="G-PROTEIN COUPLED RECEPTORS FAMILY 3 PROFILE DOMAIN-CONTAINING PROTEIN"/>
    <property type="match status" value="1"/>
</dbReference>
<feature type="transmembrane region" description="Helical" evidence="1">
    <location>
        <begin position="127"/>
        <end position="148"/>
    </location>
</feature>
<dbReference type="EMBL" id="CP099429">
    <property type="protein sequence ID" value="USW59328.1"/>
    <property type="molecule type" value="Genomic_DNA"/>
</dbReference>
<feature type="transmembrane region" description="Helical" evidence="1">
    <location>
        <begin position="87"/>
        <end position="107"/>
    </location>
</feature>
<feature type="transmembrane region" description="Helical" evidence="1">
    <location>
        <begin position="154"/>
        <end position="187"/>
    </location>
</feature>
<keyword evidence="1" id="KW-0812">Transmembrane</keyword>
<keyword evidence="3" id="KW-1185">Reference proteome</keyword>
<feature type="transmembrane region" description="Helical" evidence="1">
    <location>
        <begin position="50"/>
        <end position="75"/>
    </location>
</feature>